<reference evidence="3 4" key="1">
    <citation type="submission" date="2024-01" db="EMBL/GenBank/DDBJ databases">
        <title>Genome mining of biosynthetic gene clusters to explore secondary metabolites of Streptomyces sp.</title>
        <authorList>
            <person name="Baig A."/>
            <person name="Ajitkumar Shintre N."/>
            <person name="Kumar H."/>
            <person name="Anbarasu A."/>
            <person name="Ramaiah S."/>
        </authorList>
    </citation>
    <scope>NUCLEOTIDE SEQUENCE [LARGE SCALE GENOMIC DNA]</scope>
    <source>
        <strain evidence="3 4">A01</strain>
    </source>
</reference>
<comment type="caution">
    <text evidence="3">The sequence shown here is derived from an EMBL/GenBank/DDBJ whole genome shotgun (WGS) entry which is preliminary data.</text>
</comment>
<evidence type="ECO:0000313" key="3">
    <source>
        <dbReference type="EMBL" id="MFB8766805.1"/>
    </source>
</evidence>
<proteinExistence type="predicted"/>
<feature type="region of interest" description="Disordered" evidence="1">
    <location>
        <begin position="1"/>
        <end position="22"/>
    </location>
</feature>
<dbReference type="InterPro" id="IPR007278">
    <property type="entry name" value="DUF397"/>
</dbReference>
<evidence type="ECO:0000313" key="4">
    <source>
        <dbReference type="Proteomes" id="UP001585053"/>
    </source>
</evidence>
<dbReference type="Proteomes" id="UP001585053">
    <property type="component" value="Unassembled WGS sequence"/>
</dbReference>
<evidence type="ECO:0000259" key="2">
    <source>
        <dbReference type="Pfam" id="PF04149"/>
    </source>
</evidence>
<dbReference type="RefSeq" id="WP_376736782.1">
    <property type="nucleotide sequence ID" value="NZ_JAYMRS010000001.1"/>
</dbReference>
<gene>
    <name evidence="3" type="ORF">VSQ78_03755</name>
</gene>
<accession>A0ABV5DQE1</accession>
<organism evidence="3 4">
    <name type="scientific">Nocardiopsis alba</name>
    <dbReference type="NCBI Taxonomy" id="53437"/>
    <lineage>
        <taxon>Bacteria</taxon>
        <taxon>Bacillati</taxon>
        <taxon>Actinomycetota</taxon>
        <taxon>Actinomycetes</taxon>
        <taxon>Streptosporangiales</taxon>
        <taxon>Nocardiopsidaceae</taxon>
        <taxon>Nocardiopsis</taxon>
    </lineage>
</organism>
<dbReference type="Pfam" id="PF04149">
    <property type="entry name" value="DUF397"/>
    <property type="match status" value="1"/>
</dbReference>
<evidence type="ECO:0000256" key="1">
    <source>
        <dbReference type="SAM" id="MobiDB-lite"/>
    </source>
</evidence>
<dbReference type="EMBL" id="JAYMRS010000001">
    <property type="protein sequence ID" value="MFB8766805.1"/>
    <property type="molecule type" value="Genomic_DNA"/>
</dbReference>
<keyword evidence="4" id="KW-1185">Reference proteome</keyword>
<feature type="domain" description="DUF397" evidence="2">
    <location>
        <begin position="7"/>
        <end position="57"/>
    </location>
</feature>
<sequence length="60" mass="6636">MTHEQPTWHKSSYSNGSGGDCVEVAEGRTTHIRDTQNRDLSELTLPAREWTALLSAVHTG</sequence>
<protein>
    <submittedName>
        <fullName evidence="3">DUF397 domain-containing protein</fullName>
    </submittedName>
</protein>
<name>A0ABV5DQE1_9ACTN</name>